<dbReference type="CDD" id="cd06257">
    <property type="entry name" value="DnaJ"/>
    <property type="match status" value="1"/>
</dbReference>
<evidence type="ECO:0000256" key="1">
    <source>
        <dbReference type="SAM" id="MobiDB-lite"/>
    </source>
</evidence>
<dbReference type="PROSITE" id="PS50076">
    <property type="entry name" value="DNAJ_2"/>
    <property type="match status" value="1"/>
</dbReference>
<feature type="domain" description="J" evidence="2">
    <location>
        <begin position="221"/>
        <end position="274"/>
    </location>
</feature>
<protein>
    <recommendedName>
        <fullName evidence="2">J domain-containing protein</fullName>
    </recommendedName>
</protein>
<reference evidence="3" key="1">
    <citation type="submission" date="2021-01" db="EMBL/GenBank/DDBJ databases">
        <authorList>
            <person name="Corre E."/>
            <person name="Pelletier E."/>
            <person name="Niang G."/>
            <person name="Scheremetjew M."/>
            <person name="Finn R."/>
            <person name="Kale V."/>
            <person name="Holt S."/>
            <person name="Cochrane G."/>
            <person name="Meng A."/>
            <person name="Brown T."/>
            <person name="Cohen L."/>
        </authorList>
    </citation>
    <scope>NUCLEOTIDE SEQUENCE</scope>
</reference>
<name>A0A7S1A8E7_NOCSC</name>
<dbReference type="AlphaFoldDB" id="A0A7S1A8E7"/>
<proteinExistence type="predicted"/>
<accession>A0A7S1A8E7</accession>
<dbReference type="Gene3D" id="1.10.287.110">
    <property type="entry name" value="DnaJ domain"/>
    <property type="match status" value="1"/>
</dbReference>
<dbReference type="InterPro" id="IPR001623">
    <property type="entry name" value="DnaJ_domain"/>
</dbReference>
<feature type="compositionally biased region" description="Basic and acidic residues" evidence="1">
    <location>
        <begin position="57"/>
        <end position="71"/>
    </location>
</feature>
<evidence type="ECO:0000313" key="3">
    <source>
        <dbReference type="EMBL" id="CAD8845986.1"/>
    </source>
</evidence>
<organism evidence="3">
    <name type="scientific">Noctiluca scintillans</name>
    <name type="common">Sea sparkle</name>
    <name type="synonym">Red tide dinoflagellate</name>
    <dbReference type="NCBI Taxonomy" id="2966"/>
    <lineage>
        <taxon>Eukaryota</taxon>
        <taxon>Sar</taxon>
        <taxon>Alveolata</taxon>
        <taxon>Dinophyceae</taxon>
        <taxon>Noctilucales</taxon>
        <taxon>Noctilucaceae</taxon>
        <taxon>Noctiluca</taxon>
    </lineage>
</organism>
<evidence type="ECO:0000259" key="2">
    <source>
        <dbReference type="PROSITE" id="PS50076"/>
    </source>
</evidence>
<gene>
    <name evidence="3" type="ORF">NSCI0253_LOCUS20336</name>
</gene>
<dbReference type="Pfam" id="PF00226">
    <property type="entry name" value="DnaJ"/>
    <property type="match status" value="1"/>
</dbReference>
<dbReference type="EMBL" id="HBFQ01028906">
    <property type="protein sequence ID" value="CAD8845986.1"/>
    <property type="molecule type" value="Transcribed_RNA"/>
</dbReference>
<dbReference type="SMART" id="SM00271">
    <property type="entry name" value="DnaJ"/>
    <property type="match status" value="1"/>
</dbReference>
<dbReference type="InterPro" id="IPR036869">
    <property type="entry name" value="J_dom_sf"/>
</dbReference>
<feature type="region of interest" description="Disordered" evidence="1">
    <location>
        <begin position="57"/>
        <end position="79"/>
    </location>
</feature>
<sequence length="286" mass="31848">MRRTFRSDGFVSVGREGSLCTQASPYADEPLTKAISSAGFRMDDFVVPSVPCCEPESRVRPARFGPDRGDDVAEPENCPPGEADFELWVEAELESAWCLEQDSNASWRGECQTSSVRRKWDDFVALEGPRAAGIDANMARDIFGDASRDEQEDDEDDFELMVEAELEPEWCIDNGCNGDWRNRCQTSKVQRTWDEFEALGAKARGVDAVHQVEEPWSKKQECFQLLGITSESSLEEIASKFRIKARELHPDKAGSNEAFNNLTSAYNSARKAAASRQRRGGPSSSA</sequence>
<dbReference type="SUPFAM" id="SSF46565">
    <property type="entry name" value="Chaperone J-domain"/>
    <property type="match status" value="1"/>
</dbReference>